<dbReference type="Proteomes" id="UP000241229">
    <property type="component" value="Unassembled WGS sequence"/>
</dbReference>
<sequence>MGGLAGEAVDPVVSFPFRVGRTERVVTAGSCFAQHIARYLTEQGFNHYIAERPHTVLREEVAREHNYGMFSARYGNIYTARQLRQLLQRAHGRFVPKEEYWLKGERYLDPFRPQINPGGFHSLEELRRDRKQHLERVLHAFKAARVFVFTLGLTEAWVDREDGAVFPICPGVEGGTFSPDRYAFVNFSLAEVLLDMKLAIQALRRLNPKLKIILTVSPVPLAATAEDRHVLVSTTLSKSVLRVAADTLSREIANVAYFPSYEIITGNHAQGRYFDRDLRSVTEEGVRHVMRLFFQHAAEEGEAPVPAKAPSARLREEDAAREVAEVLCDEALLDPT</sequence>
<dbReference type="Pfam" id="PF08885">
    <property type="entry name" value="GSCFA"/>
    <property type="match status" value="1"/>
</dbReference>
<evidence type="ECO:0000259" key="1">
    <source>
        <dbReference type="Pfam" id="PF08885"/>
    </source>
</evidence>
<keyword evidence="3" id="KW-1185">Reference proteome</keyword>
<dbReference type="AlphaFoldDB" id="A0A2P7SJB8"/>
<reference evidence="2 3" key="1">
    <citation type="submission" date="2018-03" db="EMBL/GenBank/DDBJ databases">
        <title>The draft genome of Mesorhizobium sp. 6GN-30.</title>
        <authorList>
            <person name="Liu L."/>
            <person name="Li L."/>
            <person name="Wang T."/>
            <person name="Zhang X."/>
            <person name="Liang L."/>
        </authorList>
    </citation>
    <scope>NUCLEOTIDE SEQUENCE [LARGE SCALE GENOMIC DNA]</scope>
    <source>
        <strain evidence="2 3">6GN30</strain>
    </source>
</reference>
<dbReference type="OrthoDB" id="369216at2"/>
<name>A0A2P7SJB8_9HYPH</name>
<dbReference type="InterPro" id="IPR014982">
    <property type="entry name" value="GSCFA"/>
</dbReference>
<dbReference type="EMBL" id="PXYK01000006">
    <property type="protein sequence ID" value="PSJ62574.1"/>
    <property type="molecule type" value="Genomic_DNA"/>
</dbReference>
<evidence type="ECO:0000313" key="2">
    <source>
        <dbReference type="EMBL" id="PSJ62574.1"/>
    </source>
</evidence>
<organism evidence="2 3">
    <name type="scientific">Kumtagia ephedrae</name>
    <dbReference type="NCBI Taxonomy" id="2116701"/>
    <lineage>
        <taxon>Bacteria</taxon>
        <taxon>Pseudomonadati</taxon>
        <taxon>Pseudomonadota</taxon>
        <taxon>Alphaproteobacteria</taxon>
        <taxon>Hyphomicrobiales</taxon>
        <taxon>Phyllobacteriaceae</taxon>
        <taxon>Kumtagia</taxon>
    </lineage>
</organism>
<gene>
    <name evidence="2" type="ORF">C7I84_08185</name>
</gene>
<evidence type="ECO:0000313" key="3">
    <source>
        <dbReference type="Proteomes" id="UP000241229"/>
    </source>
</evidence>
<protein>
    <submittedName>
        <fullName evidence="2">GSCFA domain-containing protein</fullName>
    </submittedName>
</protein>
<proteinExistence type="predicted"/>
<accession>A0A2P7SJB8</accession>
<feature type="domain" description="GSCFA" evidence="1">
    <location>
        <begin position="24"/>
        <end position="293"/>
    </location>
</feature>
<comment type="caution">
    <text evidence="2">The sequence shown here is derived from an EMBL/GenBank/DDBJ whole genome shotgun (WGS) entry which is preliminary data.</text>
</comment>